<dbReference type="InterPro" id="IPR036821">
    <property type="entry name" value="Peptide_deformylase_sf"/>
</dbReference>
<keyword evidence="4" id="KW-1185">Reference proteome</keyword>
<dbReference type="NCBIfam" id="TIGR00079">
    <property type="entry name" value="pept_deformyl"/>
    <property type="match status" value="1"/>
</dbReference>
<evidence type="ECO:0000256" key="2">
    <source>
        <dbReference type="HAMAP-Rule" id="MF_00163"/>
    </source>
</evidence>
<dbReference type="RefSeq" id="WP_331374103.1">
    <property type="nucleotide sequence ID" value="NZ_CP133148.1"/>
</dbReference>
<dbReference type="EMBL" id="CP133148">
    <property type="protein sequence ID" value="WVT04994.1"/>
    <property type="molecule type" value="Genomic_DNA"/>
</dbReference>
<comment type="caution">
    <text evidence="2">Lacks conserved residue(s) required for the propagation of feature annotation.</text>
</comment>
<dbReference type="NCBIfam" id="NF009484">
    <property type="entry name" value="PRK12846.1-5"/>
    <property type="match status" value="1"/>
</dbReference>
<dbReference type="GO" id="GO:0042586">
    <property type="term" value="F:peptide deformylase activity"/>
    <property type="evidence" value="ECO:0007669"/>
    <property type="project" value="UniProtKB-EC"/>
</dbReference>
<organism evidence="3 4">
    <name type="scientific">Sinorhizobium chiapasense</name>
    <dbReference type="NCBI Taxonomy" id="501572"/>
    <lineage>
        <taxon>Bacteria</taxon>
        <taxon>Pseudomonadati</taxon>
        <taxon>Pseudomonadota</taxon>
        <taxon>Alphaproteobacteria</taxon>
        <taxon>Hyphomicrobiales</taxon>
        <taxon>Rhizobiaceae</taxon>
        <taxon>Sinorhizobium/Ensifer group</taxon>
        <taxon>Sinorhizobium</taxon>
    </lineage>
</organism>
<dbReference type="InterPro" id="IPR023635">
    <property type="entry name" value="Peptide_deformylase"/>
</dbReference>
<dbReference type="CDD" id="cd00487">
    <property type="entry name" value="Pep_deformylase"/>
    <property type="match status" value="1"/>
</dbReference>
<dbReference type="PIRSF" id="PIRSF004749">
    <property type="entry name" value="Pep_def"/>
    <property type="match status" value="1"/>
</dbReference>
<name>A0ABZ2BBW0_9HYPH</name>
<sequence>MAILPIVRFPHAALATAAETIEHFDDDLRQLASDLLETMHAAPGIGITANHVGVLRRLTVIELDRGSGSRVFANPEIIWQSHDLMRHAEGSVSMPGISEEVERPCAVRVRYQSLSGDTLQEYAEGLMAICLQHEIDQLAGIFWTQRLSRLKRERAVKRFEKMTRGER</sequence>
<accession>A0ABZ2BBW0</accession>
<dbReference type="HAMAP" id="MF_00163">
    <property type="entry name" value="Pep_deformylase"/>
    <property type="match status" value="1"/>
</dbReference>
<feature type="active site" evidence="2">
    <location>
        <position position="134"/>
    </location>
</feature>
<evidence type="ECO:0000313" key="4">
    <source>
        <dbReference type="Proteomes" id="UP001432360"/>
    </source>
</evidence>
<dbReference type="Proteomes" id="UP001432360">
    <property type="component" value="Chromosome"/>
</dbReference>
<proteinExistence type="inferred from homology"/>
<dbReference type="PANTHER" id="PTHR10458">
    <property type="entry name" value="PEPTIDE DEFORMYLASE"/>
    <property type="match status" value="1"/>
</dbReference>
<keyword evidence="3" id="KW-0378">Hydrolase</keyword>
<dbReference type="Gene3D" id="3.90.45.10">
    <property type="entry name" value="Peptide deformylase"/>
    <property type="match status" value="1"/>
</dbReference>
<protein>
    <recommendedName>
        <fullName evidence="2">Peptide deformylase-like</fullName>
    </recommendedName>
    <alternativeName>
        <fullName evidence="2">Polypeptide deformylase-like</fullName>
    </alternativeName>
</protein>
<gene>
    <name evidence="3" type="ORF">RB548_06205</name>
</gene>
<evidence type="ECO:0000313" key="3">
    <source>
        <dbReference type="EMBL" id="WVT04994.1"/>
    </source>
</evidence>
<dbReference type="Pfam" id="PF01327">
    <property type="entry name" value="Pep_deformylase"/>
    <property type="match status" value="1"/>
</dbReference>
<reference evidence="3" key="1">
    <citation type="submission" date="2023-08" db="EMBL/GenBank/DDBJ databases">
        <title>Complete genome sequence of Sinorhizobium chiapanecum ITTG S70 isolated from Acaciella angustissima nodules in Chiapas-Mexico.</title>
        <authorList>
            <person name="Rincon-Rosales R."/>
            <person name="Rogel M.A."/>
            <person name="Rincon-Medina C.I."/>
            <person name="Guerrero G."/>
            <person name="Manzano-Gomez L.A."/>
            <person name="Lopez-Lopez A."/>
            <person name="Rincon Molina F.A."/>
            <person name="Martinez-Romero E."/>
        </authorList>
    </citation>
    <scope>NUCLEOTIDE SEQUENCE</scope>
    <source>
        <strain evidence="3">ITTG S70</strain>
    </source>
</reference>
<dbReference type="PRINTS" id="PR01576">
    <property type="entry name" value="PDEFORMYLASE"/>
</dbReference>
<dbReference type="NCBIfam" id="NF001159">
    <property type="entry name" value="PRK00150.1-3"/>
    <property type="match status" value="1"/>
</dbReference>
<dbReference type="PANTHER" id="PTHR10458:SF22">
    <property type="entry name" value="PEPTIDE DEFORMYLASE"/>
    <property type="match status" value="1"/>
</dbReference>
<evidence type="ECO:0000256" key="1">
    <source>
        <dbReference type="ARBA" id="ARBA00010759"/>
    </source>
</evidence>
<dbReference type="SUPFAM" id="SSF56420">
    <property type="entry name" value="Peptide deformylase"/>
    <property type="match status" value="1"/>
</dbReference>
<comment type="similarity">
    <text evidence="1 2">Belongs to the polypeptide deformylase family.</text>
</comment>